<keyword evidence="6" id="KW-1185">Reference proteome</keyword>
<dbReference type="PANTHER" id="PTHR44591">
    <property type="entry name" value="STRESS RESPONSE REGULATOR PROTEIN 1"/>
    <property type="match status" value="1"/>
</dbReference>
<evidence type="ECO:0000313" key="5">
    <source>
        <dbReference type="EMBL" id="KAA1007795.1"/>
    </source>
</evidence>
<dbReference type="Proteomes" id="UP000325273">
    <property type="component" value="Unassembled WGS sequence"/>
</dbReference>
<dbReference type="EMBL" id="VTUZ01000016">
    <property type="protein sequence ID" value="KAA1007795.1"/>
    <property type="molecule type" value="Genomic_DNA"/>
</dbReference>
<feature type="domain" description="Response regulatory" evidence="4">
    <location>
        <begin position="35"/>
        <end position="151"/>
    </location>
</feature>
<protein>
    <submittedName>
        <fullName evidence="5">Response regulator</fullName>
    </submittedName>
</protein>
<accession>A0A5B0GXW6</accession>
<feature type="region of interest" description="Disordered" evidence="3">
    <location>
        <begin position="1"/>
        <end position="20"/>
    </location>
</feature>
<dbReference type="InterPro" id="IPR050595">
    <property type="entry name" value="Bact_response_regulator"/>
</dbReference>
<evidence type="ECO:0000313" key="6">
    <source>
        <dbReference type="Proteomes" id="UP000325273"/>
    </source>
</evidence>
<keyword evidence="1 2" id="KW-0597">Phosphoprotein</keyword>
<dbReference type="PROSITE" id="PS50110">
    <property type="entry name" value="RESPONSE_REGULATORY"/>
    <property type="match status" value="1"/>
</dbReference>
<name>A0A5B0GXW6_9BURK</name>
<dbReference type="PANTHER" id="PTHR44591:SF3">
    <property type="entry name" value="RESPONSE REGULATORY DOMAIN-CONTAINING PROTEIN"/>
    <property type="match status" value="1"/>
</dbReference>
<organism evidence="5 6">
    <name type="scientific">Paraburkholderia panacisoli</name>
    <dbReference type="NCBI Taxonomy" id="2603818"/>
    <lineage>
        <taxon>Bacteria</taxon>
        <taxon>Pseudomonadati</taxon>
        <taxon>Pseudomonadota</taxon>
        <taxon>Betaproteobacteria</taxon>
        <taxon>Burkholderiales</taxon>
        <taxon>Burkholderiaceae</taxon>
        <taxon>Paraburkholderia</taxon>
    </lineage>
</organism>
<dbReference type="InterPro" id="IPR011006">
    <property type="entry name" value="CheY-like_superfamily"/>
</dbReference>
<evidence type="ECO:0000256" key="1">
    <source>
        <dbReference type="ARBA" id="ARBA00022553"/>
    </source>
</evidence>
<proteinExistence type="predicted"/>
<dbReference type="AlphaFoldDB" id="A0A5B0GXW6"/>
<evidence type="ECO:0000256" key="2">
    <source>
        <dbReference type="PROSITE-ProRule" id="PRU00169"/>
    </source>
</evidence>
<evidence type="ECO:0000256" key="3">
    <source>
        <dbReference type="SAM" id="MobiDB-lite"/>
    </source>
</evidence>
<feature type="modified residue" description="4-aspartylphosphate" evidence="2">
    <location>
        <position position="84"/>
    </location>
</feature>
<dbReference type="Pfam" id="PF00072">
    <property type="entry name" value="Response_reg"/>
    <property type="match status" value="1"/>
</dbReference>
<dbReference type="SMART" id="SM00448">
    <property type="entry name" value="REC"/>
    <property type="match status" value="1"/>
</dbReference>
<evidence type="ECO:0000259" key="4">
    <source>
        <dbReference type="PROSITE" id="PS50110"/>
    </source>
</evidence>
<dbReference type="Gene3D" id="3.40.50.2300">
    <property type="match status" value="1"/>
</dbReference>
<dbReference type="InterPro" id="IPR001789">
    <property type="entry name" value="Sig_transdc_resp-reg_receiver"/>
</dbReference>
<comment type="caution">
    <text evidence="5">The sequence shown here is derived from an EMBL/GenBank/DDBJ whole genome shotgun (WGS) entry which is preliminary data.</text>
</comment>
<dbReference type="SUPFAM" id="SSF52172">
    <property type="entry name" value="CheY-like"/>
    <property type="match status" value="1"/>
</dbReference>
<reference evidence="5 6" key="1">
    <citation type="submission" date="2019-08" db="EMBL/GenBank/DDBJ databases">
        <title>Paraburkholderia sp. DCY113.</title>
        <authorList>
            <person name="Kang J."/>
        </authorList>
    </citation>
    <scope>NUCLEOTIDE SEQUENCE [LARGE SCALE GENOMIC DNA]</scope>
    <source>
        <strain evidence="5 6">DCY113</strain>
    </source>
</reference>
<sequence>MFLPPQCKARAGNSGHTAHWTPRVLPQRQTDHQRRLLVVDDYRPGAEAITASLSLSGYEVQFVLSGMAVAHVINGWTPDIAVVDINMPGVDGFEVARQLRQDEQTRHVVIVVFTAQDEFTIRAKGIAGGFDGYCQKGRASDLLLRLLEQIAG</sequence>
<gene>
    <name evidence="5" type="ORF">FVF58_24130</name>
</gene>
<dbReference type="GO" id="GO:0000160">
    <property type="term" value="P:phosphorelay signal transduction system"/>
    <property type="evidence" value="ECO:0007669"/>
    <property type="project" value="InterPro"/>
</dbReference>